<proteinExistence type="predicted"/>
<evidence type="ECO:0000256" key="3">
    <source>
        <dbReference type="ARBA" id="ARBA00023163"/>
    </source>
</evidence>
<evidence type="ECO:0000256" key="1">
    <source>
        <dbReference type="ARBA" id="ARBA00023015"/>
    </source>
</evidence>
<dbReference type="InterPro" id="IPR036271">
    <property type="entry name" value="Tet_transcr_reg_TetR-rel_C_sf"/>
</dbReference>
<keyword evidence="3" id="KW-0804">Transcription</keyword>
<dbReference type="FunFam" id="1.10.10.60:FF:000141">
    <property type="entry name" value="TetR family transcriptional regulator"/>
    <property type="match status" value="1"/>
</dbReference>
<keyword evidence="7" id="KW-1185">Reference proteome</keyword>
<dbReference type="GO" id="GO:0003700">
    <property type="term" value="F:DNA-binding transcription factor activity"/>
    <property type="evidence" value="ECO:0007669"/>
    <property type="project" value="TreeGrafter"/>
</dbReference>
<dbReference type="SUPFAM" id="SSF48498">
    <property type="entry name" value="Tetracyclin repressor-like, C-terminal domain"/>
    <property type="match status" value="1"/>
</dbReference>
<dbReference type="PANTHER" id="PTHR30055">
    <property type="entry name" value="HTH-TYPE TRANSCRIPTIONAL REGULATOR RUTR"/>
    <property type="match status" value="1"/>
</dbReference>
<dbReference type="PRINTS" id="PR00455">
    <property type="entry name" value="HTHTETR"/>
</dbReference>
<evidence type="ECO:0000256" key="2">
    <source>
        <dbReference type="ARBA" id="ARBA00023125"/>
    </source>
</evidence>
<evidence type="ECO:0000256" key="4">
    <source>
        <dbReference type="PROSITE-ProRule" id="PRU00335"/>
    </source>
</evidence>
<dbReference type="Pfam" id="PF00440">
    <property type="entry name" value="TetR_N"/>
    <property type="match status" value="1"/>
</dbReference>
<dbReference type="InterPro" id="IPR009057">
    <property type="entry name" value="Homeodomain-like_sf"/>
</dbReference>
<name>A0A916RR33_9BACT</name>
<reference evidence="6" key="2">
    <citation type="submission" date="2020-09" db="EMBL/GenBank/DDBJ databases">
        <authorList>
            <person name="Sun Q."/>
            <person name="Zhou Y."/>
        </authorList>
    </citation>
    <scope>NUCLEOTIDE SEQUENCE</scope>
    <source>
        <strain evidence="6">CGMCC 1.15447</strain>
    </source>
</reference>
<evidence type="ECO:0000259" key="5">
    <source>
        <dbReference type="PROSITE" id="PS50977"/>
    </source>
</evidence>
<dbReference type="InterPro" id="IPR001647">
    <property type="entry name" value="HTH_TetR"/>
</dbReference>
<dbReference type="AlphaFoldDB" id="A0A916RR33"/>
<reference evidence="6" key="1">
    <citation type="journal article" date="2014" name="Int. J. Syst. Evol. Microbiol.">
        <title>Complete genome sequence of Corynebacterium casei LMG S-19264T (=DSM 44701T), isolated from a smear-ripened cheese.</title>
        <authorList>
            <consortium name="US DOE Joint Genome Institute (JGI-PGF)"/>
            <person name="Walter F."/>
            <person name="Albersmeier A."/>
            <person name="Kalinowski J."/>
            <person name="Ruckert C."/>
        </authorList>
    </citation>
    <scope>NUCLEOTIDE SEQUENCE</scope>
    <source>
        <strain evidence="6">CGMCC 1.15447</strain>
    </source>
</reference>
<feature type="DNA-binding region" description="H-T-H motif" evidence="4">
    <location>
        <begin position="50"/>
        <end position="69"/>
    </location>
</feature>
<dbReference type="SUPFAM" id="SSF46689">
    <property type="entry name" value="Homeodomain-like"/>
    <property type="match status" value="1"/>
</dbReference>
<dbReference type="InterPro" id="IPR050109">
    <property type="entry name" value="HTH-type_TetR-like_transc_reg"/>
</dbReference>
<keyword evidence="1" id="KW-0805">Transcription regulation</keyword>
<dbReference type="GO" id="GO:0000976">
    <property type="term" value="F:transcription cis-regulatory region binding"/>
    <property type="evidence" value="ECO:0007669"/>
    <property type="project" value="TreeGrafter"/>
</dbReference>
<dbReference type="PANTHER" id="PTHR30055:SF234">
    <property type="entry name" value="HTH-TYPE TRANSCRIPTIONAL REGULATOR BETI"/>
    <property type="match status" value="1"/>
</dbReference>
<protein>
    <recommendedName>
        <fullName evidence="5">HTH tetR-type domain-containing protein</fullName>
    </recommendedName>
</protein>
<gene>
    <name evidence="6" type="ORF">GCM10011507_17210</name>
</gene>
<evidence type="ECO:0000313" key="6">
    <source>
        <dbReference type="EMBL" id="GGA66191.1"/>
    </source>
</evidence>
<dbReference type="Gene3D" id="1.10.357.10">
    <property type="entry name" value="Tetracycline Repressor, domain 2"/>
    <property type="match status" value="1"/>
</dbReference>
<keyword evidence="2 4" id="KW-0238">DNA-binding</keyword>
<sequence length="214" mass="23831">MAPSTSPPVRTRTSRKSADGKARVLTAFRRSEILAASTRVFGNKGFEATRMDDIAHEAGLAKGTLYLYFKSKDAIYKATVQHALAELRELTHEHVARESTFAGKFAAFIRVRIAFWDEQQSLYRVILSMGRTSHHRKQSIAWQRAAVEYLATLLAEAADAGEIPAGDHIAAAWATMDAIRGFNERRIYSEGRSVEEDTRFLTNFLLAALRTPGA</sequence>
<evidence type="ECO:0000313" key="7">
    <source>
        <dbReference type="Proteomes" id="UP000648801"/>
    </source>
</evidence>
<accession>A0A916RR33</accession>
<dbReference type="Proteomes" id="UP000648801">
    <property type="component" value="Unassembled WGS sequence"/>
</dbReference>
<organism evidence="6 7">
    <name type="scientific">Edaphobacter acidisoli</name>
    <dbReference type="NCBI Taxonomy" id="2040573"/>
    <lineage>
        <taxon>Bacteria</taxon>
        <taxon>Pseudomonadati</taxon>
        <taxon>Acidobacteriota</taxon>
        <taxon>Terriglobia</taxon>
        <taxon>Terriglobales</taxon>
        <taxon>Acidobacteriaceae</taxon>
        <taxon>Edaphobacter</taxon>
    </lineage>
</organism>
<dbReference type="RefSeq" id="WP_188758916.1">
    <property type="nucleotide sequence ID" value="NZ_BMJB01000001.1"/>
</dbReference>
<comment type="caution">
    <text evidence="6">The sequence shown here is derived from an EMBL/GenBank/DDBJ whole genome shotgun (WGS) entry which is preliminary data.</text>
</comment>
<dbReference type="Gene3D" id="1.10.10.60">
    <property type="entry name" value="Homeodomain-like"/>
    <property type="match status" value="1"/>
</dbReference>
<feature type="domain" description="HTH tetR-type" evidence="5">
    <location>
        <begin position="27"/>
        <end position="87"/>
    </location>
</feature>
<dbReference type="PROSITE" id="PS50977">
    <property type="entry name" value="HTH_TETR_2"/>
    <property type="match status" value="1"/>
</dbReference>
<dbReference type="EMBL" id="BMJB01000001">
    <property type="protein sequence ID" value="GGA66191.1"/>
    <property type="molecule type" value="Genomic_DNA"/>
</dbReference>